<dbReference type="SUPFAM" id="SSF48264">
    <property type="entry name" value="Cytochrome P450"/>
    <property type="match status" value="1"/>
</dbReference>
<reference evidence="3 4" key="1">
    <citation type="submission" date="2023-05" db="EMBL/GenBank/DDBJ databases">
        <title>Streptantibioticus silvisoli sp. nov., acidotolerant actinomycetes 1 from pine litter.</title>
        <authorList>
            <person name="Swiecimska M."/>
            <person name="Golinska P."/>
            <person name="Sangal V."/>
            <person name="Wachnowicz B."/>
            <person name="Goodfellow M."/>
        </authorList>
    </citation>
    <scope>NUCLEOTIDE SEQUENCE [LARGE SCALE GENOMIC DNA]</scope>
    <source>
        <strain evidence="3 4">DSM 42109</strain>
    </source>
</reference>
<dbReference type="PRINTS" id="PR00359">
    <property type="entry name" value="BP450"/>
</dbReference>
<accession>A0ABT6ZT01</accession>
<comment type="similarity">
    <text evidence="1">Belongs to the cytochrome P450 family.</text>
</comment>
<comment type="caution">
    <text evidence="3">The sequence shown here is derived from an EMBL/GenBank/DDBJ whole genome shotgun (WGS) entry which is preliminary data.</text>
</comment>
<dbReference type="InterPro" id="IPR017972">
    <property type="entry name" value="Cyt_P450_CS"/>
</dbReference>
<organism evidence="3 4">
    <name type="scientific">Streptomyces iconiensis</name>
    <dbReference type="NCBI Taxonomy" id="1384038"/>
    <lineage>
        <taxon>Bacteria</taxon>
        <taxon>Bacillati</taxon>
        <taxon>Actinomycetota</taxon>
        <taxon>Actinomycetes</taxon>
        <taxon>Kitasatosporales</taxon>
        <taxon>Streptomycetaceae</taxon>
        <taxon>Streptomyces</taxon>
    </lineage>
</organism>
<name>A0ABT6ZT01_9ACTN</name>
<dbReference type="Proteomes" id="UP001214441">
    <property type="component" value="Unassembled WGS sequence"/>
</dbReference>
<dbReference type="PANTHER" id="PTHR46696">
    <property type="entry name" value="P450, PUTATIVE (EUROFUNG)-RELATED"/>
    <property type="match status" value="1"/>
</dbReference>
<evidence type="ECO:0000256" key="1">
    <source>
        <dbReference type="ARBA" id="ARBA00010617"/>
    </source>
</evidence>
<protein>
    <submittedName>
        <fullName evidence="3">Cytochrome P450</fullName>
    </submittedName>
</protein>
<keyword evidence="4" id="KW-1185">Reference proteome</keyword>
<feature type="region of interest" description="Disordered" evidence="2">
    <location>
        <begin position="1"/>
        <end position="21"/>
    </location>
</feature>
<dbReference type="InterPro" id="IPR036396">
    <property type="entry name" value="Cyt_P450_sf"/>
</dbReference>
<gene>
    <name evidence="3" type="ORF">NMN56_008135</name>
</gene>
<dbReference type="PROSITE" id="PS00086">
    <property type="entry name" value="CYTOCHROME_P450"/>
    <property type="match status" value="1"/>
</dbReference>
<proteinExistence type="inferred from homology"/>
<feature type="region of interest" description="Disordered" evidence="2">
    <location>
        <begin position="429"/>
        <end position="466"/>
    </location>
</feature>
<dbReference type="RefSeq" id="WP_274044367.1">
    <property type="nucleotide sequence ID" value="NZ_JANCPR020000006.1"/>
</dbReference>
<evidence type="ECO:0000256" key="2">
    <source>
        <dbReference type="SAM" id="MobiDB-lite"/>
    </source>
</evidence>
<sequence length="466" mass="50870">MTTPPYEHPHFASKSGPPPGCPAHARGIESARLYGPEVEADYTAAEEALRKRFGPVAPVTLQGDVPAWLILGYRENLEVMRNPSLFTRDSRHWNIQLDEGSPLAPLTAWQPLTNLTDGEEHTRLRAAVTQSLANFSSRQESESGGHGVHRYVVWRSHQLIDQFAARGSADLISEFADLLPLRVISRLLGLSEAHVPALVDSVRDTISGSATAVTSSEQITRLLYDLVALKREVPGHDITSRLITHKLGERLGEEHLRQEVAEHLRMLLTATHSTTAPLLGSTLRMSLSDRRFRGHLAGGQMTLPTAVEQVLWDSPPFPRLVGRWATADTDLAEQRIRKGDLLVHGLAAANRDPKIRPDLDEPMHGNNAHLSFSAGPHECPGKNLARGIVSAGIDVLQERLEGLRLAVPTSEVHESQALMSRHLDRLPVTFTPRPHRAGVGGPPGAQPQHAPIPQSGTATPHALSHG</sequence>
<dbReference type="EMBL" id="JANCPR020000006">
    <property type="protein sequence ID" value="MDJ1131919.1"/>
    <property type="molecule type" value="Genomic_DNA"/>
</dbReference>
<dbReference type="PANTHER" id="PTHR46696:SF1">
    <property type="entry name" value="CYTOCHROME P450 YJIB-RELATED"/>
    <property type="match status" value="1"/>
</dbReference>
<dbReference type="Gene3D" id="1.10.630.10">
    <property type="entry name" value="Cytochrome P450"/>
    <property type="match status" value="1"/>
</dbReference>
<dbReference type="InterPro" id="IPR002397">
    <property type="entry name" value="Cyt_P450_B"/>
</dbReference>
<evidence type="ECO:0000313" key="3">
    <source>
        <dbReference type="EMBL" id="MDJ1131919.1"/>
    </source>
</evidence>
<evidence type="ECO:0000313" key="4">
    <source>
        <dbReference type="Proteomes" id="UP001214441"/>
    </source>
</evidence>